<dbReference type="InterPro" id="IPR013525">
    <property type="entry name" value="ABC2_TM"/>
</dbReference>
<keyword evidence="5 6" id="KW-0472">Membrane</keyword>
<gene>
    <name evidence="8" type="ORF">GCM10022216_21780</name>
</gene>
<keyword evidence="4 6" id="KW-1133">Transmembrane helix</keyword>
<sequence length="438" mass="48898">MNKIILIIQREYLSRVKKKSFLLTTFLVPLFFIGIYVGAFYLTKKSFEDNNALVYVLDDTNEVGKLLKNNKNISFTHSTEELDQALKTIKDAEDNTSLLLIPKDFYESKKIEFLSSGKPNINTQSEIETQLEAVMLNYQYEKLNIDPDKIRNIDSKVRIAAKEITDSGEAKDSDTRIAMGIAMALSVLIYLSLFLYGAQVMRGIIEEKSNRIVEVIISSVKPFQLMMGKIIGIGLVGITQFLLWIILSFGLISIATSTFINKDEFANQVAEQNSVQTSESQSDVSMMASLGTAMDSVNFPELLTCFFLFFLGGYMLYSALFAAVGSAVDNETEANQFTMPITAPLLLAYVLSFGVLVNDPHGSIATWLSFIPLTSPIAMLVRVPFGVPVWQIALSFGLLVAGFVFTTWVAARIYRVGILMYGKKASLKELIKWFGYKD</sequence>
<name>A0ABP7YUI5_9SPHI</name>
<feature type="transmembrane region" description="Helical" evidence="6">
    <location>
        <begin position="177"/>
        <end position="200"/>
    </location>
</feature>
<comment type="subcellular location">
    <subcellularLocation>
        <location evidence="1">Cell membrane</location>
        <topology evidence="1">Multi-pass membrane protein</topology>
    </subcellularLocation>
</comment>
<feature type="transmembrane region" description="Helical" evidence="6">
    <location>
        <begin position="302"/>
        <end position="325"/>
    </location>
</feature>
<dbReference type="Pfam" id="PF12698">
    <property type="entry name" value="ABC2_membrane_3"/>
    <property type="match status" value="1"/>
</dbReference>
<evidence type="ECO:0000313" key="9">
    <source>
        <dbReference type="Proteomes" id="UP001500101"/>
    </source>
</evidence>
<dbReference type="InterPro" id="IPR051449">
    <property type="entry name" value="ABC-2_transporter_component"/>
</dbReference>
<proteinExistence type="predicted"/>
<evidence type="ECO:0000256" key="5">
    <source>
        <dbReference type="ARBA" id="ARBA00023136"/>
    </source>
</evidence>
<keyword evidence="2" id="KW-1003">Cell membrane</keyword>
<feature type="transmembrane region" description="Helical" evidence="6">
    <location>
        <begin position="389"/>
        <end position="414"/>
    </location>
</feature>
<feature type="transmembrane region" description="Helical" evidence="6">
    <location>
        <begin position="21"/>
        <end position="42"/>
    </location>
</feature>
<feature type="transmembrane region" description="Helical" evidence="6">
    <location>
        <begin position="337"/>
        <end position="357"/>
    </location>
</feature>
<evidence type="ECO:0000256" key="4">
    <source>
        <dbReference type="ARBA" id="ARBA00022989"/>
    </source>
</evidence>
<evidence type="ECO:0000256" key="6">
    <source>
        <dbReference type="SAM" id="Phobius"/>
    </source>
</evidence>
<feature type="domain" description="ABC-2 type transporter transmembrane" evidence="7">
    <location>
        <begin position="19"/>
        <end position="411"/>
    </location>
</feature>
<dbReference type="SUPFAM" id="SSF53850">
    <property type="entry name" value="Periplasmic binding protein-like II"/>
    <property type="match status" value="1"/>
</dbReference>
<evidence type="ECO:0000256" key="2">
    <source>
        <dbReference type="ARBA" id="ARBA00022475"/>
    </source>
</evidence>
<accession>A0ABP7YUI5</accession>
<evidence type="ECO:0000313" key="8">
    <source>
        <dbReference type="EMBL" id="GAA4141587.1"/>
    </source>
</evidence>
<dbReference type="Gene3D" id="3.40.190.10">
    <property type="entry name" value="Periplasmic binding protein-like II"/>
    <property type="match status" value="1"/>
</dbReference>
<evidence type="ECO:0000256" key="3">
    <source>
        <dbReference type="ARBA" id="ARBA00022692"/>
    </source>
</evidence>
<protein>
    <submittedName>
        <fullName evidence="8">ABC transporter permease</fullName>
    </submittedName>
</protein>
<dbReference type="PANTHER" id="PTHR30294:SF29">
    <property type="entry name" value="MULTIDRUG ABC TRANSPORTER PERMEASE YBHS-RELATED"/>
    <property type="match status" value="1"/>
</dbReference>
<reference evidence="9" key="1">
    <citation type="journal article" date="2019" name="Int. J. Syst. Evol. Microbiol.">
        <title>The Global Catalogue of Microorganisms (GCM) 10K type strain sequencing project: providing services to taxonomists for standard genome sequencing and annotation.</title>
        <authorList>
            <consortium name="The Broad Institute Genomics Platform"/>
            <consortium name="The Broad Institute Genome Sequencing Center for Infectious Disease"/>
            <person name="Wu L."/>
            <person name="Ma J."/>
        </authorList>
    </citation>
    <scope>NUCLEOTIDE SEQUENCE [LARGE SCALE GENOMIC DNA]</scope>
    <source>
        <strain evidence="9">JCM 16704</strain>
    </source>
</reference>
<dbReference type="EMBL" id="BAAAZI010000009">
    <property type="protein sequence ID" value="GAA4141587.1"/>
    <property type="molecule type" value="Genomic_DNA"/>
</dbReference>
<keyword evidence="3 6" id="KW-0812">Transmembrane</keyword>
<feature type="transmembrane region" description="Helical" evidence="6">
    <location>
        <begin position="241"/>
        <end position="260"/>
    </location>
</feature>
<evidence type="ECO:0000256" key="1">
    <source>
        <dbReference type="ARBA" id="ARBA00004651"/>
    </source>
</evidence>
<organism evidence="8 9">
    <name type="scientific">Sphingobacterium kyonggiense</name>
    <dbReference type="NCBI Taxonomy" id="714075"/>
    <lineage>
        <taxon>Bacteria</taxon>
        <taxon>Pseudomonadati</taxon>
        <taxon>Bacteroidota</taxon>
        <taxon>Sphingobacteriia</taxon>
        <taxon>Sphingobacteriales</taxon>
        <taxon>Sphingobacteriaceae</taxon>
        <taxon>Sphingobacterium</taxon>
    </lineage>
</organism>
<keyword evidence="9" id="KW-1185">Reference proteome</keyword>
<evidence type="ECO:0000259" key="7">
    <source>
        <dbReference type="Pfam" id="PF12698"/>
    </source>
</evidence>
<dbReference type="PANTHER" id="PTHR30294">
    <property type="entry name" value="MEMBRANE COMPONENT OF ABC TRANSPORTER YHHJ-RELATED"/>
    <property type="match status" value="1"/>
</dbReference>
<dbReference type="Proteomes" id="UP001500101">
    <property type="component" value="Unassembled WGS sequence"/>
</dbReference>
<dbReference type="RefSeq" id="WP_344674747.1">
    <property type="nucleotide sequence ID" value="NZ_BAAAZI010000009.1"/>
</dbReference>
<comment type="caution">
    <text evidence="8">The sequence shown here is derived from an EMBL/GenBank/DDBJ whole genome shotgun (WGS) entry which is preliminary data.</text>
</comment>